<dbReference type="AlphaFoldDB" id="A0A7W7LCH5"/>
<feature type="compositionally biased region" description="Basic and acidic residues" evidence="1">
    <location>
        <begin position="78"/>
        <end position="89"/>
    </location>
</feature>
<evidence type="ECO:0000313" key="3">
    <source>
        <dbReference type="Proteomes" id="UP000556436"/>
    </source>
</evidence>
<protein>
    <submittedName>
        <fullName evidence="2">Uncharacterized protein</fullName>
    </submittedName>
</protein>
<name>A0A7W7LCH5_STRNE</name>
<comment type="caution">
    <text evidence="2">The sequence shown here is derived from an EMBL/GenBank/DDBJ whole genome shotgun (WGS) entry which is preliminary data.</text>
</comment>
<gene>
    <name evidence="2" type="ORF">FHS38_003689</name>
</gene>
<reference evidence="2 3" key="1">
    <citation type="submission" date="2020-08" db="EMBL/GenBank/DDBJ databases">
        <title>Genomic Encyclopedia of Type Strains, Phase III (KMG-III): the genomes of soil and plant-associated and newly described type strains.</title>
        <authorList>
            <person name="Whitman W."/>
        </authorList>
    </citation>
    <scope>NUCLEOTIDE SEQUENCE [LARGE SCALE GENOMIC DNA]</scope>
    <source>
        <strain evidence="2 3">CECT 3265</strain>
    </source>
</reference>
<keyword evidence="3" id="KW-1185">Reference proteome</keyword>
<sequence length="89" mass="9789">MGIYKGVSNENPPPVTAPTPVTYVVDTRTDRLGQVMDRHAGHLQLRPPQGGLEWDCPPGCTRPASEAEVRRARASARATEHKTESRWGL</sequence>
<evidence type="ECO:0000256" key="1">
    <source>
        <dbReference type="SAM" id="MobiDB-lite"/>
    </source>
</evidence>
<feature type="region of interest" description="Disordered" evidence="1">
    <location>
        <begin position="62"/>
        <end position="89"/>
    </location>
</feature>
<dbReference type="EMBL" id="JACHJG010000007">
    <property type="protein sequence ID" value="MBB4887635.1"/>
    <property type="molecule type" value="Genomic_DNA"/>
</dbReference>
<evidence type="ECO:0000313" key="2">
    <source>
        <dbReference type="EMBL" id="MBB4887635.1"/>
    </source>
</evidence>
<organism evidence="2 3">
    <name type="scientific">Streptomyces netropsis</name>
    <name type="common">Streptoverticillium netropsis</name>
    <dbReference type="NCBI Taxonomy" id="55404"/>
    <lineage>
        <taxon>Bacteria</taxon>
        <taxon>Bacillati</taxon>
        <taxon>Actinomycetota</taxon>
        <taxon>Actinomycetes</taxon>
        <taxon>Kitasatosporales</taxon>
        <taxon>Streptomycetaceae</taxon>
        <taxon>Streptomyces</taxon>
    </lineage>
</organism>
<proteinExistence type="predicted"/>
<feature type="region of interest" description="Disordered" evidence="1">
    <location>
        <begin position="1"/>
        <end position="21"/>
    </location>
</feature>
<dbReference type="Proteomes" id="UP000556436">
    <property type="component" value="Unassembled WGS sequence"/>
</dbReference>
<accession>A0A7W7LCH5</accession>